<evidence type="ECO:0000313" key="2">
    <source>
        <dbReference type="Proteomes" id="UP001056778"/>
    </source>
</evidence>
<organism evidence="1 2">
    <name type="scientific">Holotrichia oblita</name>
    <name type="common">Chafer beetle</name>
    <dbReference type="NCBI Taxonomy" id="644536"/>
    <lineage>
        <taxon>Eukaryota</taxon>
        <taxon>Metazoa</taxon>
        <taxon>Ecdysozoa</taxon>
        <taxon>Arthropoda</taxon>
        <taxon>Hexapoda</taxon>
        <taxon>Insecta</taxon>
        <taxon>Pterygota</taxon>
        <taxon>Neoptera</taxon>
        <taxon>Endopterygota</taxon>
        <taxon>Coleoptera</taxon>
        <taxon>Polyphaga</taxon>
        <taxon>Scarabaeiformia</taxon>
        <taxon>Scarabaeidae</taxon>
        <taxon>Melolonthinae</taxon>
        <taxon>Holotrichia</taxon>
    </lineage>
</organism>
<protein>
    <submittedName>
        <fullName evidence="1">Alcohol dehydrogenase transcription factor myb/sant-like</fullName>
    </submittedName>
</protein>
<accession>A0ACB9TGM3</accession>
<dbReference type="Proteomes" id="UP001056778">
    <property type="component" value="Chromosome 3"/>
</dbReference>
<keyword evidence="2" id="KW-1185">Reference proteome</keyword>
<gene>
    <name evidence="1" type="ORF">MML48_3g00017182</name>
</gene>
<proteinExistence type="predicted"/>
<sequence length="240" mass="27601">MENITEKLIEYVKKYNILYDLSHPDYKNNRAKNKIWDEIGDIMKINVTYSEEETEIEEPQNVQLPENPHASQNKEVNTELPNTQDDNRNIVLNKRRKKNKHSPVSGVDKVISYLDSANKSRQTKDELDLIFLGYAATRGPKLNVAPGKGISSLSERPPVSESKESECEMGHGFQECEEELEEEVQPDTQTDFSKGEFVLVKFMCLVTHSFVHYVGQITESDDEKVLVNFLRKKSSYKINN</sequence>
<comment type="caution">
    <text evidence="1">The sequence shown here is derived from an EMBL/GenBank/DDBJ whole genome shotgun (WGS) entry which is preliminary data.</text>
</comment>
<dbReference type="EMBL" id="CM043017">
    <property type="protein sequence ID" value="KAI4465982.1"/>
    <property type="molecule type" value="Genomic_DNA"/>
</dbReference>
<reference evidence="1" key="1">
    <citation type="submission" date="2022-04" db="EMBL/GenBank/DDBJ databases">
        <title>Chromosome-scale genome assembly of Holotrichia oblita Faldermann.</title>
        <authorList>
            <person name="Rongchong L."/>
        </authorList>
    </citation>
    <scope>NUCLEOTIDE SEQUENCE</scope>
    <source>
        <strain evidence="1">81SQS9</strain>
    </source>
</reference>
<name>A0ACB9TGM3_HOLOL</name>
<evidence type="ECO:0000313" key="1">
    <source>
        <dbReference type="EMBL" id="KAI4465982.1"/>
    </source>
</evidence>